<dbReference type="Pfam" id="PF04865">
    <property type="entry name" value="Baseplate_J"/>
    <property type="match status" value="1"/>
</dbReference>
<keyword evidence="6" id="KW-1185">Reference proteome</keyword>
<dbReference type="InterPro" id="IPR006949">
    <property type="entry name" value="Barrel_Baseplate_J-like"/>
</dbReference>
<dbReference type="Pfam" id="PF26079">
    <property type="entry name" value="Baseplate_J_C"/>
    <property type="match status" value="1"/>
</dbReference>
<dbReference type="InterPro" id="IPR058531">
    <property type="entry name" value="Baseplate_J_M"/>
</dbReference>
<gene>
    <name evidence="5" type="primary">xkdT</name>
    <name evidence="5" type="ORF">Aargi30884_16240</name>
</gene>
<dbReference type="PANTHER" id="PTHR37829:SF3">
    <property type="entry name" value="PROTEIN JAYE-RELATED"/>
    <property type="match status" value="1"/>
</dbReference>
<protein>
    <submittedName>
        <fullName evidence="5">Phage-like element PBSX protein XkdT</fullName>
    </submittedName>
</protein>
<reference evidence="6" key="1">
    <citation type="submission" date="2019-05" db="EMBL/GenBank/DDBJ databases">
        <title>Complete genome sequencing of Absiella argi strain JCM 30884.</title>
        <authorList>
            <person name="Sakamoto M."/>
            <person name="Murakami T."/>
            <person name="Mori H."/>
        </authorList>
    </citation>
    <scope>NUCLEOTIDE SEQUENCE [LARGE SCALE GENOMIC DNA]</scope>
    <source>
        <strain evidence="6">JCM 30884</strain>
    </source>
</reference>
<proteinExistence type="inferred from homology"/>
<feature type="domain" description="Baseplate J-like C-terminal" evidence="4">
    <location>
        <begin position="280"/>
        <end position="362"/>
    </location>
</feature>
<feature type="domain" description="Baseplate protein J-like barrel" evidence="2">
    <location>
        <begin position="100"/>
        <end position="179"/>
    </location>
</feature>
<evidence type="ECO:0000256" key="1">
    <source>
        <dbReference type="ARBA" id="ARBA00038087"/>
    </source>
</evidence>
<dbReference type="EMBL" id="AP019695">
    <property type="protein sequence ID" value="BBK22721.1"/>
    <property type="molecule type" value="Genomic_DNA"/>
</dbReference>
<organism evidence="5 6">
    <name type="scientific">Amedibacterium intestinale</name>
    <dbReference type="NCBI Taxonomy" id="2583452"/>
    <lineage>
        <taxon>Bacteria</taxon>
        <taxon>Bacillati</taxon>
        <taxon>Bacillota</taxon>
        <taxon>Erysipelotrichia</taxon>
        <taxon>Erysipelotrichales</taxon>
        <taxon>Erysipelotrichaceae</taxon>
        <taxon>Amedibacterium</taxon>
    </lineage>
</organism>
<dbReference type="Proteomes" id="UP000464754">
    <property type="component" value="Chromosome"/>
</dbReference>
<name>A0A6N4TJG0_9FIRM</name>
<dbReference type="KEGG" id="aarg:Aargi30884_16240"/>
<feature type="domain" description="Baseplate J-like central" evidence="3">
    <location>
        <begin position="202"/>
        <end position="270"/>
    </location>
</feature>
<dbReference type="RefSeq" id="WP_163052002.1">
    <property type="nucleotide sequence ID" value="NZ_AP019695.1"/>
</dbReference>
<evidence type="ECO:0000313" key="5">
    <source>
        <dbReference type="EMBL" id="BBK22721.1"/>
    </source>
</evidence>
<evidence type="ECO:0000259" key="2">
    <source>
        <dbReference type="Pfam" id="PF04865"/>
    </source>
</evidence>
<accession>A0A6N4TJG0</accession>
<dbReference type="InterPro" id="IPR052399">
    <property type="entry name" value="Phage_Baseplate_Assmbl_Protein"/>
</dbReference>
<evidence type="ECO:0000259" key="4">
    <source>
        <dbReference type="Pfam" id="PF26079"/>
    </source>
</evidence>
<dbReference type="Pfam" id="PF26078">
    <property type="entry name" value="Baseplate_J_M"/>
    <property type="match status" value="1"/>
</dbReference>
<comment type="similarity">
    <text evidence="1">Belongs to the Mu gp47/PBSX XkdT family.</text>
</comment>
<dbReference type="PANTHER" id="PTHR37829">
    <property type="entry name" value="PHAGE-LIKE ELEMENT PBSX PROTEIN XKDT"/>
    <property type="match status" value="1"/>
</dbReference>
<dbReference type="AlphaFoldDB" id="A0A6N4TJG0"/>
<evidence type="ECO:0000259" key="3">
    <source>
        <dbReference type="Pfam" id="PF26078"/>
    </source>
</evidence>
<sequence length="366" mass="39879">MEKDYQEVIKALNSSEFTAEAVTERMRSSLKNPASKTEGSFAMDSIQAVAQEISRTVMMRIVDFIDLTMLDTAVDEFLDRRGEDYGLKRNPATPAVGYALFKGAEGVIIPKGLTILSDTNSYTTDYEAVIPSSGSVSIAVTCTLAGTAGNILTGAITGIRSTETIDGVTVTNEEPFEGGTEAESDSSYRNRIYEKIRMPIASGNANSYIYWAKQVSGVGNARCIPLWNGAGTVKVVILSSDGTAPDDTIVENVAKYIETQRPIGAKVTVSKAQEKQVRIEGWVKLAGGHRLTDVQNEVNRAIQKYLTGIAYEEESKILSYFKISDLIFNVSGIADVIDYTINGEKKSISAEAEEFFQLTELVLHEN</sequence>
<evidence type="ECO:0000313" key="6">
    <source>
        <dbReference type="Proteomes" id="UP000464754"/>
    </source>
</evidence>
<dbReference type="InterPro" id="IPR058530">
    <property type="entry name" value="Baseplate_J-like_C"/>
</dbReference>